<dbReference type="EMBL" id="JBBMFM010000016">
    <property type="protein sequence ID" value="MEQ2424639.1"/>
    <property type="molecule type" value="Genomic_DNA"/>
</dbReference>
<comment type="caution">
    <text evidence="1">The sequence shown here is derived from an EMBL/GenBank/DDBJ whole genome shotgun (WGS) entry which is preliminary data.</text>
</comment>
<dbReference type="RefSeq" id="WP_008720145.1">
    <property type="nucleotide sequence ID" value="NZ_JAJFDX010000003.1"/>
</dbReference>
<proteinExistence type="predicted"/>
<accession>A0ABV1D2L3</accession>
<organism evidence="1 2">
    <name type="scientific">Enterocloster hominis</name>
    <name type="common">ex Hitch et al. 2024</name>
    <dbReference type="NCBI Taxonomy" id="1917870"/>
    <lineage>
        <taxon>Bacteria</taxon>
        <taxon>Bacillati</taxon>
        <taxon>Bacillota</taxon>
        <taxon>Clostridia</taxon>
        <taxon>Lachnospirales</taxon>
        <taxon>Lachnospiraceae</taxon>
        <taxon>Enterocloster</taxon>
    </lineage>
</organism>
<dbReference type="Proteomes" id="UP001454086">
    <property type="component" value="Unassembled WGS sequence"/>
</dbReference>
<name>A0ABV1D2L3_9FIRM</name>
<reference evidence="1 2" key="1">
    <citation type="submission" date="2024-03" db="EMBL/GenBank/DDBJ databases">
        <title>Human intestinal bacterial collection.</title>
        <authorList>
            <person name="Pauvert C."/>
            <person name="Hitch T.C.A."/>
            <person name="Clavel T."/>
        </authorList>
    </citation>
    <scope>NUCLEOTIDE SEQUENCE [LARGE SCALE GENOMIC DNA]</scope>
    <source>
        <strain evidence="1 2">CLA-SR-H021</strain>
    </source>
</reference>
<keyword evidence="2" id="KW-1185">Reference proteome</keyword>
<evidence type="ECO:0000313" key="1">
    <source>
        <dbReference type="EMBL" id="MEQ2424639.1"/>
    </source>
</evidence>
<protein>
    <submittedName>
        <fullName evidence="1">Uncharacterized protein</fullName>
    </submittedName>
</protein>
<gene>
    <name evidence="1" type="ORF">WMQ36_06615</name>
</gene>
<sequence length="120" mass="13782">MKLTEVQFQYSPGSYSYNQGVRGRHNYNHKTGNRNYNGFGGYHEFTGSELRLSGFDESGKVRNIDVKEEILDLFSRKRLGESFVNKLNTRVPDAVDITINEDGMVKFSRDVRKALKGKKK</sequence>
<evidence type="ECO:0000313" key="2">
    <source>
        <dbReference type="Proteomes" id="UP001454086"/>
    </source>
</evidence>